<name>A0ABN8R291_9CNID</name>
<proteinExistence type="predicted"/>
<dbReference type="PANTHER" id="PTHR23354">
    <property type="entry name" value="NUCLEOLAR PROTEIN 7/ESTROGEN RECEPTOR COACTIVATOR-RELATED"/>
    <property type="match status" value="1"/>
</dbReference>
<protein>
    <recommendedName>
        <fullName evidence="1">TLDc domain-containing protein</fullName>
    </recommendedName>
</protein>
<dbReference type="PROSITE" id="PS51886">
    <property type="entry name" value="TLDC"/>
    <property type="match status" value="1"/>
</dbReference>
<reference evidence="2 3" key="1">
    <citation type="submission" date="2022-05" db="EMBL/GenBank/DDBJ databases">
        <authorList>
            <consortium name="Genoscope - CEA"/>
            <person name="William W."/>
        </authorList>
    </citation>
    <scope>NUCLEOTIDE SEQUENCE [LARGE SCALE GENOMIC DNA]</scope>
</reference>
<feature type="domain" description="TLDc" evidence="1">
    <location>
        <begin position="1"/>
        <end position="171"/>
    </location>
</feature>
<dbReference type="Proteomes" id="UP001159427">
    <property type="component" value="Unassembled WGS sequence"/>
</dbReference>
<dbReference type="InterPro" id="IPR006571">
    <property type="entry name" value="TLDc_dom"/>
</dbReference>
<evidence type="ECO:0000259" key="1">
    <source>
        <dbReference type="PROSITE" id="PS51886"/>
    </source>
</evidence>
<comment type="caution">
    <text evidence="2">The sequence shown here is derived from an EMBL/GenBank/DDBJ whole genome shotgun (WGS) entry which is preliminary data.</text>
</comment>
<evidence type="ECO:0000313" key="3">
    <source>
        <dbReference type="Proteomes" id="UP001159427"/>
    </source>
</evidence>
<keyword evidence="3" id="KW-1185">Reference proteome</keyword>
<dbReference type="EMBL" id="CALNXI010001618">
    <property type="protein sequence ID" value="CAH3173469.1"/>
    <property type="molecule type" value="Genomic_DNA"/>
</dbReference>
<dbReference type="SMART" id="SM00584">
    <property type="entry name" value="TLDc"/>
    <property type="match status" value="1"/>
</dbReference>
<gene>
    <name evidence="2" type="ORF">PEVE_00009040</name>
</gene>
<dbReference type="Pfam" id="PF07534">
    <property type="entry name" value="TLD"/>
    <property type="match status" value="1"/>
</dbReference>
<sequence length="172" mass="18992">MSDHEPVDAKWDILYKATRDGFKPANFHKRCDGKSPTLVVIKSGENVFGGYADKPWSSPEGHAYDHQVSEKSFIFSLKNSHGYPPEKMLPSPDPHSKETFVRGGVKSKADRGPAFGDFGNVIDLVALSGNSNRVGFAEIREGFRTKYEDKAYSNGGYGLFVVDELEVFGLAK</sequence>
<accession>A0ABN8R291</accession>
<evidence type="ECO:0000313" key="2">
    <source>
        <dbReference type="EMBL" id="CAH3173469.1"/>
    </source>
</evidence>
<organism evidence="2 3">
    <name type="scientific">Porites evermanni</name>
    <dbReference type="NCBI Taxonomy" id="104178"/>
    <lineage>
        <taxon>Eukaryota</taxon>
        <taxon>Metazoa</taxon>
        <taxon>Cnidaria</taxon>
        <taxon>Anthozoa</taxon>
        <taxon>Hexacorallia</taxon>
        <taxon>Scleractinia</taxon>
        <taxon>Fungiina</taxon>
        <taxon>Poritidae</taxon>
        <taxon>Porites</taxon>
    </lineage>
</organism>